<dbReference type="Pfam" id="PF00135">
    <property type="entry name" value="COesterase"/>
    <property type="match status" value="1"/>
</dbReference>
<feature type="domain" description="Carboxylesterase type B" evidence="1">
    <location>
        <begin position="56"/>
        <end position="98"/>
    </location>
</feature>
<name>A0A197JYA0_9FUNG</name>
<proteinExistence type="predicted"/>
<dbReference type="Gene3D" id="3.40.50.1820">
    <property type="entry name" value="alpha/beta hydrolase"/>
    <property type="match status" value="1"/>
</dbReference>
<dbReference type="OrthoDB" id="3200163at2759"/>
<feature type="non-terminal residue" evidence="2">
    <location>
        <position position="98"/>
    </location>
</feature>
<dbReference type="AlphaFoldDB" id="A0A197JYA0"/>
<organism evidence="2 3">
    <name type="scientific">Linnemannia elongata AG-77</name>
    <dbReference type="NCBI Taxonomy" id="1314771"/>
    <lineage>
        <taxon>Eukaryota</taxon>
        <taxon>Fungi</taxon>
        <taxon>Fungi incertae sedis</taxon>
        <taxon>Mucoromycota</taxon>
        <taxon>Mortierellomycotina</taxon>
        <taxon>Mortierellomycetes</taxon>
        <taxon>Mortierellales</taxon>
        <taxon>Mortierellaceae</taxon>
        <taxon>Linnemannia</taxon>
    </lineage>
</organism>
<evidence type="ECO:0000259" key="1">
    <source>
        <dbReference type="Pfam" id="PF00135"/>
    </source>
</evidence>
<dbReference type="PANTHER" id="PTHR11559">
    <property type="entry name" value="CARBOXYLESTERASE"/>
    <property type="match status" value="1"/>
</dbReference>
<reference evidence="2 3" key="1">
    <citation type="submission" date="2016-05" db="EMBL/GenBank/DDBJ databases">
        <title>Genome sequencing reveals origins of a unique bacterial endosymbiosis in the earliest lineages of terrestrial Fungi.</title>
        <authorList>
            <consortium name="DOE Joint Genome Institute"/>
            <person name="Uehling J."/>
            <person name="Gryganskyi A."/>
            <person name="Hameed K."/>
            <person name="Tschaplinski T."/>
            <person name="Misztal P."/>
            <person name="Wu S."/>
            <person name="Desiro A."/>
            <person name="Vande Pol N."/>
            <person name="Du Z.-Y."/>
            <person name="Zienkiewicz A."/>
            <person name="Zienkiewicz K."/>
            <person name="Morin E."/>
            <person name="Tisserant E."/>
            <person name="Splivallo R."/>
            <person name="Hainaut M."/>
            <person name="Henrissat B."/>
            <person name="Ohm R."/>
            <person name="Kuo A."/>
            <person name="Yan J."/>
            <person name="Lipzen A."/>
            <person name="Nolan M."/>
            <person name="Labutti K."/>
            <person name="Barry K."/>
            <person name="Goldstein A."/>
            <person name="Labbe J."/>
            <person name="Schadt C."/>
            <person name="Tuskan G."/>
            <person name="Grigoriev I."/>
            <person name="Martin F."/>
            <person name="Vilgalys R."/>
            <person name="Bonito G."/>
        </authorList>
    </citation>
    <scope>NUCLEOTIDE SEQUENCE [LARGE SCALE GENOMIC DNA]</scope>
    <source>
        <strain evidence="2 3">AG-77</strain>
    </source>
</reference>
<dbReference type="InterPro" id="IPR029058">
    <property type="entry name" value="AB_hydrolase_fold"/>
</dbReference>
<keyword evidence="3" id="KW-1185">Reference proteome</keyword>
<evidence type="ECO:0000313" key="3">
    <source>
        <dbReference type="Proteomes" id="UP000078512"/>
    </source>
</evidence>
<keyword evidence="2" id="KW-0378">Hydrolase</keyword>
<dbReference type="InterPro" id="IPR050309">
    <property type="entry name" value="Type-B_Carboxylest/Lipase"/>
</dbReference>
<dbReference type="STRING" id="1314771.A0A197JYA0"/>
<evidence type="ECO:0000313" key="2">
    <source>
        <dbReference type="EMBL" id="OAQ30317.1"/>
    </source>
</evidence>
<protein>
    <submittedName>
        <fullName evidence="2">Alpha/beta-hydrolase</fullName>
    </submittedName>
</protein>
<sequence length="98" mass="10834">MFDASNFVQASVKANLPVIVVVPNYRLGYLGFFSSKELALEFDSDPENIRLQHTHDQDQAYGNWGIADQRLAFEWVQRSIAAFGGCPSNVTAMGYSSG</sequence>
<dbReference type="SUPFAM" id="SSF53474">
    <property type="entry name" value="alpha/beta-Hydrolases"/>
    <property type="match status" value="1"/>
</dbReference>
<accession>A0A197JYA0</accession>
<dbReference type="EMBL" id="KV442036">
    <property type="protein sequence ID" value="OAQ30317.1"/>
    <property type="molecule type" value="Genomic_DNA"/>
</dbReference>
<dbReference type="InterPro" id="IPR002018">
    <property type="entry name" value="CarbesteraseB"/>
</dbReference>
<dbReference type="Proteomes" id="UP000078512">
    <property type="component" value="Unassembled WGS sequence"/>
</dbReference>
<gene>
    <name evidence="2" type="ORF">K457DRAFT_94136</name>
</gene>
<dbReference type="GO" id="GO:0016787">
    <property type="term" value="F:hydrolase activity"/>
    <property type="evidence" value="ECO:0007669"/>
    <property type="project" value="UniProtKB-KW"/>
</dbReference>